<dbReference type="NCBIfam" id="TIGR01764">
    <property type="entry name" value="excise"/>
    <property type="match status" value="1"/>
</dbReference>
<accession>A0A3G6ISL9</accession>
<gene>
    <name evidence="2" type="ORF">CPPEL_02475</name>
</gene>
<feature type="domain" description="Helix-turn-helix" evidence="1">
    <location>
        <begin position="8"/>
        <end position="58"/>
    </location>
</feature>
<dbReference type="SUPFAM" id="SSF46955">
    <property type="entry name" value="Putative DNA-binding domain"/>
    <property type="match status" value="1"/>
</dbReference>
<sequence length="63" mass="6741">MGDYCPAVYSVAEAAALLNMSDRAVYRLINAGTFPAPVVKAGKRYLIPRAQLDQLLATGDLEA</sequence>
<dbReference type="Proteomes" id="UP000271426">
    <property type="component" value="Chromosome"/>
</dbReference>
<reference evidence="2 3" key="1">
    <citation type="submission" date="2018-11" db="EMBL/GenBank/DDBJ databases">
        <authorList>
            <person name="Kleinhagauer T."/>
            <person name="Glaeser S.P."/>
            <person name="Spergser J."/>
            <person name="Ruckert C."/>
            <person name="Kaempfer P."/>
            <person name="Busse H.-J."/>
        </authorList>
    </citation>
    <scope>NUCLEOTIDE SEQUENCE [LARGE SCALE GENOMIC DNA]</scope>
    <source>
        <strain evidence="2 3">812CH</strain>
    </source>
</reference>
<proteinExistence type="predicted"/>
<organism evidence="2 3">
    <name type="scientific">Corynebacterium pseudopelargi</name>
    <dbReference type="NCBI Taxonomy" id="2080757"/>
    <lineage>
        <taxon>Bacteria</taxon>
        <taxon>Bacillati</taxon>
        <taxon>Actinomycetota</taxon>
        <taxon>Actinomycetes</taxon>
        <taxon>Mycobacteriales</taxon>
        <taxon>Corynebacteriaceae</taxon>
        <taxon>Corynebacterium</taxon>
    </lineage>
</organism>
<evidence type="ECO:0000313" key="3">
    <source>
        <dbReference type="Proteomes" id="UP000271426"/>
    </source>
</evidence>
<dbReference type="Gene3D" id="3.90.105.50">
    <property type="match status" value="1"/>
</dbReference>
<evidence type="ECO:0000259" key="1">
    <source>
        <dbReference type="Pfam" id="PF12728"/>
    </source>
</evidence>
<dbReference type="InterPro" id="IPR010093">
    <property type="entry name" value="SinI_DNA-bd"/>
</dbReference>
<dbReference type="AlphaFoldDB" id="A0A3G6ISL9"/>
<dbReference type="RefSeq" id="WP_164470354.1">
    <property type="nucleotide sequence ID" value="NZ_CP033898.1"/>
</dbReference>
<name>A0A3G6ISL9_9CORY</name>
<dbReference type="InterPro" id="IPR038148">
    <property type="entry name" value="Tn1545/Tn916_Xis"/>
</dbReference>
<dbReference type="InterPro" id="IPR009061">
    <property type="entry name" value="DNA-bd_dom_put_sf"/>
</dbReference>
<dbReference type="KEGG" id="cpso:CPPEL_02475"/>
<protein>
    <submittedName>
        <fullName evidence="2">Helix-turn-helix domain protein</fullName>
    </submittedName>
</protein>
<dbReference type="GO" id="GO:0003677">
    <property type="term" value="F:DNA binding"/>
    <property type="evidence" value="ECO:0007669"/>
    <property type="project" value="InterPro"/>
</dbReference>
<evidence type="ECO:0000313" key="2">
    <source>
        <dbReference type="EMBL" id="AZA08631.1"/>
    </source>
</evidence>
<keyword evidence="3" id="KW-1185">Reference proteome</keyword>
<dbReference type="Pfam" id="PF12728">
    <property type="entry name" value="HTH_17"/>
    <property type="match status" value="1"/>
</dbReference>
<dbReference type="EMBL" id="CP033898">
    <property type="protein sequence ID" value="AZA08631.1"/>
    <property type="molecule type" value="Genomic_DNA"/>
</dbReference>
<dbReference type="InterPro" id="IPR041657">
    <property type="entry name" value="HTH_17"/>
</dbReference>